<comment type="miscellaneous">
    <text evidence="11">In contrast to other lysine histone methyltransferases, it does not contain a SET domain, suggesting the existence of another mechanism for methylation of lysine residues of histones.</text>
</comment>
<dbReference type="InterPro" id="IPR029063">
    <property type="entry name" value="SAM-dependent_MTases_sf"/>
</dbReference>
<evidence type="ECO:0000256" key="2">
    <source>
        <dbReference type="ARBA" id="ARBA00012190"/>
    </source>
</evidence>
<keyword evidence="7 11" id="KW-0156">Chromatin regulator</keyword>
<organism evidence="14 15">
    <name type="scientific">Rhodotorula taiwanensis</name>
    <dbReference type="NCBI Taxonomy" id="741276"/>
    <lineage>
        <taxon>Eukaryota</taxon>
        <taxon>Fungi</taxon>
        <taxon>Dikarya</taxon>
        <taxon>Basidiomycota</taxon>
        <taxon>Pucciniomycotina</taxon>
        <taxon>Microbotryomycetes</taxon>
        <taxon>Sporidiobolales</taxon>
        <taxon>Sporidiobolaceae</taxon>
        <taxon>Rhodotorula</taxon>
    </lineage>
</organism>
<evidence type="ECO:0000256" key="6">
    <source>
        <dbReference type="ARBA" id="ARBA00022691"/>
    </source>
</evidence>
<keyword evidence="15" id="KW-1185">Reference proteome</keyword>
<comment type="subcellular location">
    <subcellularLocation>
        <location evidence="1 11">Nucleus</location>
    </subcellularLocation>
</comment>
<keyword evidence="8 11" id="KW-0539">Nucleus</keyword>
<evidence type="ECO:0000256" key="12">
    <source>
        <dbReference type="SAM" id="MobiDB-lite"/>
    </source>
</evidence>
<evidence type="ECO:0000256" key="5">
    <source>
        <dbReference type="ARBA" id="ARBA00022679"/>
    </source>
</evidence>
<dbReference type="EC" id="2.1.1.360" evidence="2 11"/>
<evidence type="ECO:0000256" key="1">
    <source>
        <dbReference type="ARBA" id="ARBA00004123"/>
    </source>
</evidence>
<evidence type="ECO:0000256" key="8">
    <source>
        <dbReference type="ARBA" id="ARBA00023242"/>
    </source>
</evidence>
<dbReference type="SUPFAM" id="SSF53335">
    <property type="entry name" value="S-adenosyl-L-methionine-dependent methyltransferases"/>
    <property type="match status" value="1"/>
</dbReference>
<dbReference type="OrthoDB" id="443402at2759"/>
<comment type="activity regulation">
    <text evidence="11">Ubiquitination of histone H2B to form H2BK123ub1 is required for efficient DOT1 methyltransferase activity on histone H3.</text>
</comment>
<dbReference type="Gene3D" id="1.10.260.170">
    <property type="match status" value="1"/>
</dbReference>
<feature type="compositionally biased region" description="Low complexity" evidence="12">
    <location>
        <begin position="22"/>
        <end position="44"/>
    </location>
</feature>
<dbReference type="EMBL" id="PJQD01000039">
    <property type="protein sequence ID" value="POY73176.1"/>
    <property type="molecule type" value="Genomic_DNA"/>
</dbReference>
<evidence type="ECO:0000256" key="9">
    <source>
        <dbReference type="ARBA" id="ARBA00029821"/>
    </source>
</evidence>
<keyword evidence="5 11" id="KW-0808">Transferase</keyword>
<evidence type="ECO:0000313" key="14">
    <source>
        <dbReference type="EMBL" id="POY73176.1"/>
    </source>
</evidence>
<dbReference type="GO" id="GO:0032259">
    <property type="term" value="P:methylation"/>
    <property type="evidence" value="ECO:0007669"/>
    <property type="project" value="UniProtKB-KW"/>
</dbReference>
<evidence type="ECO:0000256" key="10">
    <source>
        <dbReference type="ARBA" id="ARBA00047770"/>
    </source>
</evidence>
<dbReference type="GO" id="GO:0005634">
    <property type="term" value="C:nucleus"/>
    <property type="evidence" value="ECO:0007669"/>
    <property type="project" value="UniProtKB-SubCell"/>
</dbReference>
<feature type="compositionally biased region" description="Low complexity" evidence="12">
    <location>
        <begin position="155"/>
        <end position="182"/>
    </location>
</feature>
<evidence type="ECO:0000313" key="15">
    <source>
        <dbReference type="Proteomes" id="UP000237144"/>
    </source>
</evidence>
<evidence type="ECO:0000256" key="7">
    <source>
        <dbReference type="ARBA" id="ARBA00022853"/>
    </source>
</evidence>
<evidence type="ECO:0000259" key="13">
    <source>
        <dbReference type="PROSITE" id="PS51569"/>
    </source>
</evidence>
<feature type="compositionally biased region" description="Basic and acidic residues" evidence="12">
    <location>
        <begin position="709"/>
        <end position="730"/>
    </location>
</feature>
<feature type="region of interest" description="Disordered" evidence="12">
    <location>
        <begin position="709"/>
        <end position="769"/>
    </location>
</feature>
<protein>
    <recommendedName>
        <fullName evidence="3 11">Histone-lysine N-methyltransferase, H3 lysine-79 specific</fullName>
        <ecNumber evidence="2 11">2.1.1.360</ecNumber>
    </recommendedName>
    <alternativeName>
        <fullName evidence="9 11">Histone H3-K79 methyltransferase</fullName>
    </alternativeName>
</protein>
<sequence length="769" mass="82524">MFSGGGKRRPIPAYNRPPPVVPTTTTTTTTTKPTSGGNSGPSPTRLGPVGSKLPSSPNGTITTGSSSSKFTTTTTKVVVKKIIHPVPVIAPRPSGGGPRSVNKYRPPTPPPAAAPVPSKKGKGKQRDDDDQELDLDRRRGNPGSGSPPKKRARRPSPSASSSSARRPSRVDSSSDLDPLTPSEAEDDSDLSSADEEWASKVFKREEGAPVVVRDVAYKPGSDEGSEPAASAASMTSAESLVLQNPTAYRSHFIDPSNPDRPVSEWAGNDIPTIELEYPGDDGRERFALLAPRSDDEYNPIEDVMAVILIVLDHFLTPEQASQHFGHAPGKTAFSAFLYNRTASNSASNSRAGTPSASGAVGGGGPGGKDGEAATNGGDAAAAAANEGVTAPAATMNGSEVDGFHLEPSDSSEPLIRQLEKARSKADGPAFLAALTRYNVTLSRLKRLGVVRANIAAMKGLREKVWTRVFTQCYDRAVGPTLEEVKKYRAFSDNVYGELLPKFMNEICSLWRFEEMQFLTGLFTNAPSFAKTHLGPNSVFVDLGSGVGNCVVQAALATGAESWGFENMPHASLLARAQVVEANERFKLWGLSGGEMQVREADFCEDPEVGAVLRRANVVLVNNEVFTSSLNERLSWLFLELPPGAKIVSLKPFLPPSFKLSSHNAGSPLAILSQYPPDRYTSNCVSWKPEGGTYFIARIDRTRLMRFQDKERERERKRERQQRERRERREGSSAAGSSSGMSRTGSTASNAATPHAMSRTASRQGSNLAR</sequence>
<dbReference type="PANTHER" id="PTHR21451:SF0">
    <property type="entry name" value="HISTONE-LYSINE N-METHYLTRANSFERASE, H3 LYSINE-79 SPECIFIC"/>
    <property type="match status" value="1"/>
</dbReference>
<feature type="compositionally biased region" description="Low complexity" evidence="12">
    <location>
        <begin position="54"/>
        <end position="77"/>
    </location>
</feature>
<gene>
    <name evidence="14" type="ORF">BMF94_3806</name>
</gene>
<dbReference type="GO" id="GO:0006281">
    <property type="term" value="P:DNA repair"/>
    <property type="evidence" value="ECO:0007669"/>
    <property type="project" value="TreeGrafter"/>
</dbReference>
<dbReference type="Proteomes" id="UP000237144">
    <property type="component" value="Unassembled WGS sequence"/>
</dbReference>
<feature type="region of interest" description="Disordered" evidence="12">
    <location>
        <begin position="344"/>
        <end position="378"/>
    </location>
</feature>
<keyword evidence="4 11" id="KW-0489">Methyltransferase</keyword>
<feature type="compositionally biased region" description="Low complexity" evidence="12">
    <location>
        <begin position="226"/>
        <end position="237"/>
    </location>
</feature>
<dbReference type="GO" id="GO:0000077">
    <property type="term" value="P:DNA damage checkpoint signaling"/>
    <property type="evidence" value="ECO:0007669"/>
    <property type="project" value="TreeGrafter"/>
</dbReference>
<feature type="compositionally biased region" description="Low complexity" evidence="12">
    <location>
        <begin position="731"/>
        <end position="748"/>
    </location>
</feature>
<dbReference type="AlphaFoldDB" id="A0A2S5B8S6"/>
<keyword evidence="6 11" id="KW-0949">S-adenosyl-L-methionine</keyword>
<dbReference type="Gene3D" id="3.40.50.150">
    <property type="entry name" value="Vaccinia Virus protein VP39"/>
    <property type="match status" value="1"/>
</dbReference>
<dbReference type="Pfam" id="PF08123">
    <property type="entry name" value="DOT1"/>
    <property type="match status" value="2"/>
</dbReference>
<dbReference type="PROSITE" id="PS51569">
    <property type="entry name" value="DOT1"/>
    <property type="match status" value="1"/>
</dbReference>
<feature type="compositionally biased region" description="Acidic residues" evidence="12">
    <location>
        <begin position="183"/>
        <end position="196"/>
    </location>
</feature>
<feature type="compositionally biased region" description="Low complexity" evidence="12">
    <location>
        <begin position="344"/>
        <end position="358"/>
    </location>
</feature>
<feature type="domain" description="DOT1" evidence="13">
    <location>
        <begin position="377"/>
        <end position="711"/>
    </location>
</feature>
<accession>A0A2S5B8S6</accession>
<comment type="catalytic activity">
    <reaction evidence="10 11">
        <text>L-lysyl(79)-[histone H3] + 3 S-adenosyl-L-methionine = N(6),N(6),N(6)-trimethyl-L-lysyl(79)-[histone H3] + 3 S-adenosyl-L-homocysteine + 3 H(+)</text>
        <dbReference type="Rhea" id="RHEA:60328"/>
        <dbReference type="Rhea" id="RHEA-COMP:15549"/>
        <dbReference type="Rhea" id="RHEA-COMP:15552"/>
        <dbReference type="ChEBI" id="CHEBI:15378"/>
        <dbReference type="ChEBI" id="CHEBI:29969"/>
        <dbReference type="ChEBI" id="CHEBI:57856"/>
        <dbReference type="ChEBI" id="CHEBI:59789"/>
        <dbReference type="ChEBI" id="CHEBI:61961"/>
        <dbReference type="EC" id="2.1.1.360"/>
    </reaction>
</comment>
<dbReference type="InterPro" id="IPR025789">
    <property type="entry name" value="DOT1_dom"/>
</dbReference>
<comment type="caution">
    <text evidence="14">The sequence shown here is derived from an EMBL/GenBank/DDBJ whole genome shotgun (WGS) entry which is preliminary data.</text>
</comment>
<evidence type="ECO:0000256" key="3">
    <source>
        <dbReference type="ARBA" id="ARBA00020987"/>
    </source>
</evidence>
<evidence type="ECO:0000256" key="11">
    <source>
        <dbReference type="RuleBase" id="RU271113"/>
    </source>
</evidence>
<comment type="function">
    <text evidence="11">Histone methyltransferase that specifically trimethylates histone H3 to form H3K79me3. This methylation is required for telomere silencing and for the pachytene checkpoint during the meiotic cell cycle by allowing the recruitment of RAD9 to double strand breaks. Nucleosomes are preferred as substrate compared to free histone.</text>
</comment>
<dbReference type="GO" id="GO:0140956">
    <property type="term" value="F:histone H3K79 trimethyltransferase activity"/>
    <property type="evidence" value="ECO:0007669"/>
    <property type="project" value="UniProtKB-EC"/>
</dbReference>
<feature type="region of interest" description="Disordered" evidence="12">
    <location>
        <begin position="1"/>
        <end position="237"/>
    </location>
</feature>
<comment type="similarity">
    <text evidence="11">Belongs to the class I-like SAM-binding methyltransferase superfamily. DOT1 family.</text>
</comment>
<feature type="compositionally biased region" description="Basic residues" evidence="12">
    <location>
        <begin position="1"/>
        <end position="10"/>
    </location>
</feature>
<name>A0A2S5B8S6_9BASI</name>
<evidence type="ECO:0000256" key="4">
    <source>
        <dbReference type="ARBA" id="ARBA00022603"/>
    </source>
</evidence>
<feature type="compositionally biased region" description="Polar residues" evidence="12">
    <location>
        <begin position="758"/>
        <end position="769"/>
    </location>
</feature>
<dbReference type="STRING" id="741276.A0A2S5B8S6"/>
<proteinExistence type="inferred from homology"/>
<reference evidence="14 15" key="1">
    <citation type="journal article" date="2018" name="Front. Microbiol.">
        <title>Prospects for Fungal Bioremediation of Acidic Radioactive Waste Sites: Characterization and Genome Sequence of Rhodotorula taiwanensis MD1149.</title>
        <authorList>
            <person name="Tkavc R."/>
            <person name="Matrosova V.Y."/>
            <person name="Grichenko O.E."/>
            <person name="Gostincar C."/>
            <person name="Volpe R.P."/>
            <person name="Klimenkova P."/>
            <person name="Gaidamakova E.K."/>
            <person name="Zhou C.E."/>
            <person name="Stewart B.J."/>
            <person name="Lyman M.G."/>
            <person name="Malfatti S.A."/>
            <person name="Rubinfeld B."/>
            <person name="Courtot M."/>
            <person name="Singh J."/>
            <person name="Dalgard C.L."/>
            <person name="Hamilton T."/>
            <person name="Frey K.G."/>
            <person name="Gunde-Cimerman N."/>
            <person name="Dugan L."/>
            <person name="Daly M.J."/>
        </authorList>
    </citation>
    <scope>NUCLEOTIDE SEQUENCE [LARGE SCALE GENOMIC DNA]</scope>
    <source>
        <strain evidence="14 15">MD1149</strain>
    </source>
</reference>
<dbReference type="InterPro" id="IPR030445">
    <property type="entry name" value="H3-K79_meTrfase"/>
</dbReference>
<dbReference type="PANTHER" id="PTHR21451">
    <property type="entry name" value="HISTONE H3 METHYLTRANSFERASE"/>
    <property type="match status" value="1"/>
</dbReference>